<evidence type="ECO:0000256" key="5">
    <source>
        <dbReference type="ARBA" id="ARBA00022679"/>
    </source>
</evidence>
<evidence type="ECO:0000256" key="3">
    <source>
        <dbReference type="ARBA" id="ARBA00012438"/>
    </source>
</evidence>
<dbReference type="AlphaFoldDB" id="A0A401UL43"/>
<dbReference type="InterPro" id="IPR004358">
    <property type="entry name" value="Sig_transdc_His_kin-like_C"/>
</dbReference>
<comment type="catalytic activity">
    <reaction evidence="1">
        <text>ATP + protein L-histidine = ADP + protein N-phospho-L-histidine.</text>
        <dbReference type="EC" id="2.7.13.3"/>
    </reaction>
</comment>
<evidence type="ECO:0000256" key="7">
    <source>
        <dbReference type="ARBA" id="ARBA00023012"/>
    </source>
</evidence>
<keyword evidence="4" id="KW-0597">Phosphoprotein</keyword>
<dbReference type="PANTHER" id="PTHR45453:SF1">
    <property type="entry name" value="PHOSPHATE REGULON SENSOR PROTEIN PHOR"/>
    <property type="match status" value="1"/>
</dbReference>
<dbReference type="InterPro" id="IPR036890">
    <property type="entry name" value="HATPase_C_sf"/>
</dbReference>
<keyword evidence="8 9" id="KW-0472">Membrane</keyword>
<dbReference type="EC" id="2.7.13.3" evidence="3"/>
<name>A0A401UL43_9CLOT</name>
<keyword evidence="13" id="KW-1185">Reference proteome</keyword>
<dbReference type="GO" id="GO:0004721">
    <property type="term" value="F:phosphoprotein phosphatase activity"/>
    <property type="evidence" value="ECO:0007669"/>
    <property type="project" value="TreeGrafter"/>
</dbReference>
<dbReference type="SUPFAM" id="SSF47384">
    <property type="entry name" value="Homodimeric domain of signal transducing histidine kinase"/>
    <property type="match status" value="1"/>
</dbReference>
<evidence type="ECO:0000256" key="4">
    <source>
        <dbReference type="ARBA" id="ARBA00022553"/>
    </source>
</evidence>
<evidence type="ECO:0000256" key="9">
    <source>
        <dbReference type="SAM" id="Phobius"/>
    </source>
</evidence>
<keyword evidence="9" id="KW-1133">Transmembrane helix</keyword>
<dbReference type="SUPFAM" id="SSF55874">
    <property type="entry name" value="ATPase domain of HSP90 chaperone/DNA topoisomerase II/histidine kinase"/>
    <property type="match status" value="1"/>
</dbReference>
<dbReference type="PANTHER" id="PTHR45453">
    <property type="entry name" value="PHOSPHATE REGULON SENSOR PROTEIN PHOR"/>
    <property type="match status" value="1"/>
</dbReference>
<dbReference type="InterPro" id="IPR050351">
    <property type="entry name" value="BphY/WalK/GraS-like"/>
</dbReference>
<dbReference type="GO" id="GO:0005886">
    <property type="term" value="C:plasma membrane"/>
    <property type="evidence" value="ECO:0007669"/>
    <property type="project" value="TreeGrafter"/>
</dbReference>
<dbReference type="InterPro" id="IPR005467">
    <property type="entry name" value="His_kinase_dom"/>
</dbReference>
<dbReference type="InterPro" id="IPR003660">
    <property type="entry name" value="HAMP_dom"/>
</dbReference>
<dbReference type="Proteomes" id="UP000287872">
    <property type="component" value="Unassembled WGS sequence"/>
</dbReference>
<evidence type="ECO:0000256" key="2">
    <source>
        <dbReference type="ARBA" id="ARBA00004370"/>
    </source>
</evidence>
<dbReference type="Gene3D" id="1.10.287.130">
    <property type="match status" value="1"/>
</dbReference>
<dbReference type="InterPro" id="IPR003594">
    <property type="entry name" value="HATPase_dom"/>
</dbReference>
<dbReference type="EMBL" id="BHYK01000009">
    <property type="protein sequence ID" value="GCD10258.1"/>
    <property type="molecule type" value="Genomic_DNA"/>
</dbReference>
<evidence type="ECO:0000256" key="8">
    <source>
        <dbReference type="ARBA" id="ARBA00023136"/>
    </source>
</evidence>
<organism evidence="12 13">
    <name type="scientific">Clostridium tagluense</name>
    <dbReference type="NCBI Taxonomy" id="360422"/>
    <lineage>
        <taxon>Bacteria</taxon>
        <taxon>Bacillati</taxon>
        <taxon>Bacillota</taxon>
        <taxon>Clostridia</taxon>
        <taxon>Eubacteriales</taxon>
        <taxon>Clostridiaceae</taxon>
        <taxon>Clostridium</taxon>
    </lineage>
</organism>
<dbReference type="SMART" id="SM00387">
    <property type="entry name" value="HATPase_c"/>
    <property type="match status" value="1"/>
</dbReference>
<dbReference type="CDD" id="cd06225">
    <property type="entry name" value="HAMP"/>
    <property type="match status" value="1"/>
</dbReference>
<dbReference type="Pfam" id="PF00512">
    <property type="entry name" value="HisKA"/>
    <property type="match status" value="1"/>
</dbReference>
<dbReference type="SMART" id="SM00388">
    <property type="entry name" value="HisKA"/>
    <property type="match status" value="1"/>
</dbReference>
<accession>A0A401UL43</accession>
<dbReference type="InterPro" id="IPR003661">
    <property type="entry name" value="HisK_dim/P_dom"/>
</dbReference>
<feature type="domain" description="HAMP" evidence="11">
    <location>
        <begin position="222"/>
        <end position="275"/>
    </location>
</feature>
<comment type="caution">
    <text evidence="12">The sequence shown here is derived from an EMBL/GenBank/DDBJ whole genome shotgun (WGS) entry which is preliminary data.</text>
</comment>
<gene>
    <name evidence="12" type="ORF">Ctaglu_18810</name>
</gene>
<dbReference type="Pfam" id="PF00672">
    <property type="entry name" value="HAMP"/>
    <property type="match status" value="1"/>
</dbReference>
<keyword evidence="5" id="KW-0808">Transferase</keyword>
<dbReference type="FunFam" id="3.30.565.10:FF:000006">
    <property type="entry name" value="Sensor histidine kinase WalK"/>
    <property type="match status" value="1"/>
</dbReference>
<reference evidence="12 13" key="1">
    <citation type="submission" date="2018-11" db="EMBL/GenBank/DDBJ databases">
        <title>Genome sequencing and assembly of Clostridium tagluense strain A121.</title>
        <authorList>
            <person name="Murakami T."/>
            <person name="Segawa T."/>
            <person name="Shcherbakova V.A."/>
            <person name="Mori H."/>
            <person name="Yoshimura Y."/>
        </authorList>
    </citation>
    <scope>NUCLEOTIDE SEQUENCE [LARGE SCALE GENOMIC DNA]</scope>
    <source>
        <strain evidence="12 13">A121</strain>
    </source>
</reference>
<evidence type="ECO:0000256" key="1">
    <source>
        <dbReference type="ARBA" id="ARBA00000085"/>
    </source>
</evidence>
<dbReference type="FunFam" id="1.10.287.130:FF:000001">
    <property type="entry name" value="Two-component sensor histidine kinase"/>
    <property type="match status" value="1"/>
</dbReference>
<dbReference type="CDD" id="cd00082">
    <property type="entry name" value="HisKA"/>
    <property type="match status" value="1"/>
</dbReference>
<dbReference type="GO" id="GO:0016036">
    <property type="term" value="P:cellular response to phosphate starvation"/>
    <property type="evidence" value="ECO:0007669"/>
    <property type="project" value="TreeGrafter"/>
</dbReference>
<evidence type="ECO:0000313" key="12">
    <source>
        <dbReference type="EMBL" id="GCD10258.1"/>
    </source>
</evidence>
<evidence type="ECO:0000256" key="6">
    <source>
        <dbReference type="ARBA" id="ARBA00022777"/>
    </source>
</evidence>
<dbReference type="RefSeq" id="WP_233439735.1">
    <property type="nucleotide sequence ID" value="NZ_BHYK01000009.1"/>
</dbReference>
<dbReference type="Gene3D" id="3.30.565.10">
    <property type="entry name" value="Histidine kinase-like ATPase, C-terminal domain"/>
    <property type="match status" value="1"/>
</dbReference>
<evidence type="ECO:0000259" key="10">
    <source>
        <dbReference type="PROSITE" id="PS50109"/>
    </source>
</evidence>
<dbReference type="GO" id="GO:0000155">
    <property type="term" value="F:phosphorelay sensor kinase activity"/>
    <property type="evidence" value="ECO:0007669"/>
    <property type="project" value="InterPro"/>
</dbReference>
<feature type="transmembrane region" description="Helical" evidence="9">
    <location>
        <begin position="61"/>
        <end position="86"/>
    </location>
</feature>
<dbReference type="PRINTS" id="PR00344">
    <property type="entry name" value="BCTRLSENSOR"/>
</dbReference>
<protein>
    <recommendedName>
        <fullName evidence="3">histidine kinase</fullName>
        <ecNumber evidence="3">2.7.13.3</ecNumber>
    </recommendedName>
</protein>
<keyword evidence="9" id="KW-0812">Transmembrane</keyword>
<feature type="domain" description="Histidine kinase" evidence="10">
    <location>
        <begin position="283"/>
        <end position="498"/>
    </location>
</feature>
<dbReference type="InterPro" id="IPR036097">
    <property type="entry name" value="HisK_dim/P_sf"/>
</dbReference>
<keyword evidence="6" id="KW-0418">Kinase</keyword>
<proteinExistence type="predicted"/>
<evidence type="ECO:0000313" key="13">
    <source>
        <dbReference type="Proteomes" id="UP000287872"/>
    </source>
</evidence>
<sequence length="500" mass="57766">MNNLKFFSKFMLQYFRFLSQCLGFLYKAISIILSFIPKLLKQLIYKIHKRLRFSISFKMTAVYTLIFSTTLLLLSLALIIGFRFFLLHEVQGELTRYSSVAVNYAKLDKDLQSFNVNIFSNIEYITFNVFDKSENLVYSTQKNKSEIYFHKDASTYPVINEINQQLVFITTKLDQNNKIFYLQLSKNLKKENEYWGIFSLIIFFVNIFSLMFTLGVGSKASKKMLLPIKDMTKTTKAISINALETRLNVSVSQDELKDLAETINKMLDGIQTSYEQQNQFVSDASHELRTPIAVIQGYANMLYRWGKDDKEVLEESITAIRSEACDMQQLVEKLLFLARSDKNTQKIEKTSFYINELVDEIIKETKLIDALHEIKTDVNQQVSVYADKKLLKQALRVFIDNSIKYTPSYGRIVLNSYIKKKNLILEIIDTGIGISKEDLPHIFNRFYRCDKSRTKESGGTGLGLSIAKWIIGRHNGSIIVESRLEIGTTIRIGLPMENKL</sequence>
<feature type="transmembrane region" description="Helical" evidence="9">
    <location>
        <begin position="17"/>
        <end position="40"/>
    </location>
</feature>
<dbReference type="Pfam" id="PF02518">
    <property type="entry name" value="HATPase_c"/>
    <property type="match status" value="1"/>
</dbReference>
<keyword evidence="7" id="KW-0902">Two-component regulatory system</keyword>
<dbReference type="SMART" id="SM00304">
    <property type="entry name" value="HAMP"/>
    <property type="match status" value="1"/>
</dbReference>
<dbReference type="Gene3D" id="6.10.340.10">
    <property type="match status" value="1"/>
</dbReference>
<dbReference type="PROSITE" id="PS50109">
    <property type="entry name" value="HIS_KIN"/>
    <property type="match status" value="1"/>
</dbReference>
<dbReference type="CDD" id="cd00075">
    <property type="entry name" value="HATPase"/>
    <property type="match status" value="1"/>
</dbReference>
<evidence type="ECO:0000259" key="11">
    <source>
        <dbReference type="PROSITE" id="PS50885"/>
    </source>
</evidence>
<feature type="transmembrane region" description="Helical" evidence="9">
    <location>
        <begin position="194"/>
        <end position="216"/>
    </location>
</feature>
<dbReference type="PROSITE" id="PS50885">
    <property type="entry name" value="HAMP"/>
    <property type="match status" value="1"/>
</dbReference>
<dbReference type="SUPFAM" id="SSF158472">
    <property type="entry name" value="HAMP domain-like"/>
    <property type="match status" value="1"/>
</dbReference>
<comment type="subcellular location">
    <subcellularLocation>
        <location evidence="2">Membrane</location>
    </subcellularLocation>
</comment>